<sequence>MEQNGSTVVRAYAKINLSLDVVKKRDDGYHEITSLFQNISLYDRLSIVKIDRGLEIKSNVEIENNILYKVWDLFCERYKEPEFGFRIVLEKNIPMEAGLGGGSADAAALLFFLGKTFKISTSELLNLAIKIGSDVPFFLIGGTAIVKGKGEKIEPLPALKGYYVDLLTSENGISTKEAYSLLNPSLFNRAPCSPYVLYEAYKNRNAGEIKRCTYNIFEKVVANNYKEIMANIKRLRRTHITAALTGSGSAVFGVSFRDGKYKFVSRGVEYEETKL</sequence>
<dbReference type="AlphaFoldDB" id="A0A841GMZ4"/>
<dbReference type="PANTHER" id="PTHR43527:SF2">
    <property type="entry name" value="4-DIPHOSPHOCYTIDYL-2-C-METHYL-D-ERYTHRITOL KINASE, CHLOROPLASTIC"/>
    <property type="match status" value="1"/>
</dbReference>
<evidence type="ECO:0000259" key="7">
    <source>
        <dbReference type="Pfam" id="PF00288"/>
    </source>
</evidence>
<evidence type="ECO:0000256" key="4">
    <source>
        <dbReference type="ARBA" id="ARBA00022777"/>
    </source>
</evidence>
<dbReference type="EC" id="2.7.1.148" evidence="6"/>
<keyword evidence="3 6" id="KW-0547">Nucleotide-binding</keyword>
<keyword evidence="4 6" id="KW-0418">Kinase</keyword>
<dbReference type="GO" id="GO:0016114">
    <property type="term" value="P:terpenoid biosynthetic process"/>
    <property type="evidence" value="ECO:0007669"/>
    <property type="project" value="UniProtKB-UniRule"/>
</dbReference>
<dbReference type="InterPro" id="IPR004424">
    <property type="entry name" value="IspE"/>
</dbReference>
<evidence type="ECO:0000256" key="6">
    <source>
        <dbReference type="HAMAP-Rule" id="MF_00061"/>
    </source>
</evidence>
<dbReference type="RefSeq" id="WP_184619199.1">
    <property type="nucleotide sequence ID" value="NZ_JACHEX010000002.1"/>
</dbReference>
<dbReference type="PIRSF" id="PIRSF010376">
    <property type="entry name" value="IspE"/>
    <property type="match status" value="1"/>
</dbReference>
<dbReference type="InterPro" id="IPR036554">
    <property type="entry name" value="GHMP_kinase_C_sf"/>
</dbReference>
<dbReference type="Gene3D" id="3.30.70.890">
    <property type="entry name" value="GHMP kinase, C-terminal domain"/>
    <property type="match status" value="1"/>
</dbReference>
<comment type="pathway">
    <text evidence="6">Isoprenoid biosynthesis; isopentenyl diphosphate biosynthesis via DXP pathway; isopentenyl diphosphate from 1-deoxy-D-xylulose 5-phosphate: step 3/6.</text>
</comment>
<feature type="active site" evidence="6">
    <location>
        <position position="14"/>
    </location>
</feature>
<dbReference type="GO" id="GO:0050515">
    <property type="term" value="F:4-(cytidine 5'-diphospho)-2-C-methyl-D-erythritol kinase activity"/>
    <property type="evidence" value="ECO:0007669"/>
    <property type="project" value="UniProtKB-UniRule"/>
</dbReference>
<dbReference type="NCBIfam" id="TIGR00154">
    <property type="entry name" value="ispE"/>
    <property type="match status" value="1"/>
</dbReference>
<dbReference type="Proteomes" id="UP000555828">
    <property type="component" value="Unassembled WGS sequence"/>
</dbReference>
<dbReference type="Pfam" id="PF00288">
    <property type="entry name" value="GHMP_kinases_N"/>
    <property type="match status" value="1"/>
</dbReference>
<comment type="caution">
    <text evidence="8">The sequence shown here is derived from an EMBL/GenBank/DDBJ whole genome shotgun (WGS) entry which is preliminary data.</text>
</comment>
<dbReference type="SUPFAM" id="SSF54211">
    <property type="entry name" value="Ribosomal protein S5 domain 2-like"/>
    <property type="match status" value="1"/>
</dbReference>
<evidence type="ECO:0000313" key="8">
    <source>
        <dbReference type="EMBL" id="MBB6062534.1"/>
    </source>
</evidence>
<dbReference type="UniPathway" id="UPA00056">
    <property type="reaction ID" value="UER00094"/>
</dbReference>
<comment type="function">
    <text evidence="6">Catalyzes the phosphorylation of the position 2 hydroxy group of 4-diphosphocytidyl-2C-methyl-D-erythritol.</text>
</comment>
<dbReference type="Gene3D" id="3.30.230.10">
    <property type="match status" value="1"/>
</dbReference>
<comment type="catalytic activity">
    <reaction evidence="6">
        <text>4-CDP-2-C-methyl-D-erythritol + ATP = 4-CDP-2-C-methyl-D-erythritol 2-phosphate + ADP + H(+)</text>
        <dbReference type="Rhea" id="RHEA:18437"/>
        <dbReference type="ChEBI" id="CHEBI:15378"/>
        <dbReference type="ChEBI" id="CHEBI:30616"/>
        <dbReference type="ChEBI" id="CHEBI:57823"/>
        <dbReference type="ChEBI" id="CHEBI:57919"/>
        <dbReference type="ChEBI" id="CHEBI:456216"/>
        <dbReference type="EC" id="2.7.1.148"/>
    </reaction>
</comment>
<dbReference type="InterPro" id="IPR014721">
    <property type="entry name" value="Ribsml_uS5_D2-typ_fold_subgr"/>
</dbReference>
<dbReference type="GO" id="GO:0005524">
    <property type="term" value="F:ATP binding"/>
    <property type="evidence" value="ECO:0007669"/>
    <property type="project" value="UniProtKB-UniRule"/>
</dbReference>
<reference evidence="8 9" key="1">
    <citation type="submission" date="2020-08" db="EMBL/GenBank/DDBJ databases">
        <title>Genomic Encyclopedia of Type Strains, Phase IV (KMG-IV): sequencing the most valuable type-strain genomes for metagenomic binning, comparative biology and taxonomic classification.</title>
        <authorList>
            <person name="Goeker M."/>
        </authorList>
    </citation>
    <scope>NUCLEOTIDE SEQUENCE [LARGE SCALE GENOMIC DNA]</scope>
    <source>
        <strain evidence="8 9">DSM 13481</strain>
    </source>
</reference>
<dbReference type="InterPro" id="IPR006204">
    <property type="entry name" value="GHMP_kinase_N_dom"/>
</dbReference>
<dbReference type="PANTHER" id="PTHR43527">
    <property type="entry name" value="4-DIPHOSPHOCYTIDYL-2-C-METHYL-D-ERYTHRITOL KINASE, CHLOROPLASTIC"/>
    <property type="match status" value="1"/>
</dbReference>
<dbReference type="HAMAP" id="MF_00061">
    <property type="entry name" value="IspE"/>
    <property type="match status" value="1"/>
</dbReference>
<keyword evidence="9" id="KW-1185">Reference proteome</keyword>
<feature type="binding site" evidence="6">
    <location>
        <begin position="94"/>
        <end position="104"/>
    </location>
    <ligand>
        <name>ATP</name>
        <dbReference type="ChEBI" id="CHEBI:30616"/>
    </ligand>
</feature>
<comment type="similarity">
    <text evidence="6">Belongs to the GHMP kinase family. IspE subfamily.</text>
</comment>
<evidence type="ECO:0000313" key="9">
    <source>
        <dbReference type="Proteomes" id="UP000555828"/>
    </source>
</evidence>
<evidence type="ECO:0000256" key="2">
    <source>
        <dbReference type="ARBA" id="ARBA00022679"/>
    </source>
</evidence>
<dbReference type="GO" id="GO:0019288">
    <property type="term" value="P:isopentenyl diphosphate biosynthetic process, methylerythritol 4-phosphate pathway"/>
    <property type="evidence" value="ECO:0007669"/>
    <property type="project" value="UniProtKB-UniRule"/>
</dbReference>
<keyword evidence="6" id="KW-0414">Isoprene biosynthesis</keyword>
<evidence type="ECO:0000256" key="1">
    <source>
        <dbReference type="ARBA" id="ARBA00017473"/>
    </source>
</evidence>
<proteinExistence type="inferred from homology"/>
<organism evidence="8 9">
    <name type="scientific">Thermosipho japonicus</name>
    <dbReference type="NCBI Taxonomy" id="90323"/>
    <lineage>
        <taxon>Bacteria</taxon>
        <taxon>Thermotogati</taxon>
        <taxon>Thermotogota</taxon>
        <taxon>Thermotogae</taxon>
        <taxon>Thermotogales</taxon>
        <taxon>Fervidobacteriaceae</taxon>
        <taxon>Thermosipho</taxon>
    </lineage>
</organism>
<accession>A0A841GMZ4</accession>
<dbReference type="SUPFAM" id="SSF55060">
    <property type="entry name" value="GHMP Kinase, C-terminal domain"/>
    <property type="match status" value="1"/>
</dbReference>
<keyword evidence="5 6" id="KW-0067">ATP-binding</keyword>
<gene>
    <name evidence="6" type="primary">ispE</name>
    <name evidence="8" type="ORF">HNP65_000972</name>
</gene>
<dbReference type="InterPro" id="IPR020568">
    <property type="entry name" value="Ribosomal_Su5_D2-typ_SF"/>
</dbReference>
<feature type="domain" description="GHMP kinase N-terminal" evidence="7">
    <location>
        <begin position="65"/>
        <end position="142"/>
    </location>
</feature>
<name>A0A841GMZ4_9BACT</name>
<evidence type="ECO:0000256" key="3">
    <source>
        <dbReference type="ARBA" id="ARBA00022741"/>
    </source>
</evidence>
<keyword evidence="2 6" id="KW-0808">Transferase</keyword>
<evidence type="ECO:0000256" key="5">
    <source>
        <dbReference type="ARBA" id="ARBA00022840"/>
    </source>
</evidence>
<protein>
    <recommendedName>
        <fullName evidence="1 6">4-diphosphocytidyl-2-C-methyl-D-erythritol kinase</fullName>
        <shortName evidence="6">CMK</shortName>
        <ecNumber evidence="6">2.7.1.148</ecNumber>
    </recommendedName>
    <alternativeName>
        <fullName evidence="6">4-(cytidine-5'-diphospho)-2-C-methyl-D-erythritol kinase</fullName>
    </alternativeName>
</protein>
<dbReference type="EMBL" id="JACHEX010000002">
    <property type="protein sequence ID" value="MBB6062534.1"/>
    <property type="molecule type" value="Genomic_DNA"/>
</dbReference>
<feature type="active site" evidence="6">
    <location>
        <position position="134"/>
    </location>
</feature>